<evidence type="ECO:0000313" key="2">
    <source>
        <dbReference type="Proteomes" id="UP000824469"/>
    </source>
</evidence>
<dbReference type="AlphaFoldDB" id="A0AA38LGV4"/>
<comment type="caution">
    <text evidence="1">The sequence shown here is derived from an EMBL/GenBank/DDBJ whole genome shotgun (WGS) entry which is preliminary data.</text>
</comment>
<feature type="non-terminal residue" evidence="1">
    <location>
        <position position="1"/>
    </location>
</feature>
<keyword evidence="2" id="KW-1185">Reference proteome</keyword>
<evidence type="ECO:0000313" key="1">
    <source>
        <dbReference type="EMBL" id="KAH9321905.1"/>
    </source>
</evidence>
<organism evidence="1 2">
    <name type="scientific">Taxus chinensis</name>
    <name type="common">Chinese yew</name>
    <name type="synonym">Taxus wallichiana var. chinensis</name>
    <dbReference type="NCBI Taxonomy" id="29808"/>
    <lineage>
        <taxon>Eukaryota</taxon>
        <taxon>Viridiplantae</taxon>
        <taxon>Streptophyta</taxon>
        <taxon>Embryophyta</taxon>
        <taxon>Tracheophyta</taxon>
        <taxon>Spermatophyta</taxon>
        <taxon>Pinopsida</taxon>
        <taxon>Pinidae</taxon>
        <taxon>Conifers II</taxon>
        <taxon>Cupressales</taxon>
        <taxon>Taxaceae</taxon>
        <taxon>Taxus</taxon>
    </lineage>
</organism>
<sequence length="63" mass="7336">VGEYFVTTTEEEDIPIFIGLDIPSQIGMDLEEALRRFELQEGNPKFPDDANHEQYEMVLDDFQ</sequence>
<feature type="non-terminal residue" evidence="1">
    <location>
        <position position="63"/>
    </location>
</feature>
<proteinExistence type="predicted"/>
<reference evidence="1 2" key="1">
    <citation type="journal article" date="2021" name="Nat. Plants">
        <title>The Taxus genome provides insights into paclitaxel biosynthesis.</title>
        <authorList>
            <person name="Xiong X."/>
            <person name="Gou J."/>
            <person name="Liao Q."/>
            <person name="Li Y."/>
            <person name="Zhou Q."/>
            <person name="Bi G."/>
            <person name="Li C."/>
            <person name="Du R."/>
            <person name="Wang X."/>
            <person name="Sun T."/>
            <person name="Guo L."/>
            <person name="Liang H."/>
            <person name="Lu P."/>
            <person name="Wu Y."/>
            <person name="Zhang Z."/>
            <person name="Ro D.K."/>
            <person name="Shang Y."/>
            <person name="Huang S."/>
            <person name="Yan J."/>
        </authorList>
    </citation>
    <scope>NUCLEOTIDE SEQUENCE [LARGE SCALE GENOMIC DNA]</scope>
    <source>
        <strain evidence="1">Ta-2019</strain>
    </source>
</reference>
<dbReference type="Proteomes" id="UP000824469">
    <property type="component" value="Unassembled WGS sequence"/>
</dbReference>
<name>A0AA38LGV4_TAXCH</name>
<protein>
    <submittedName>
        <fullName evidence="1">Uncharacterized protein</fullName>
    </submittedName>
</protein>
<dbReference type="EMBL" id="JAHRHJ020000003">
    <property type="protein sequence ID" value="KAH9321905.1"/>
    <property type="molecule type" value="Genomic_DNA"/>
</dbReference>
<gene>
    <name evidence="1" type="ORF">KI387_016544</name>
</gene>
<accession>A0AA38LGV4</accession>